<evidence type="ECO:0000313" key="1">
    <source>
        <dbReference type="EMBL" id="CDW59251.1"/>
    </source>
</evidence>
<organism evidence="1 2">
    <name type="scientific">Trichuris trichiura</name>
    <name type="common">Whipworm</name>
    <name type="synonym">Trichocephalus trichiurus</name>
    <dbReference type="NCBI Taxonomy" id="36087"/>
    <lineage>
        <taxon>Eukaryota</taxon>
        <taxon>Metazoa</taxon>
        <taxon>Ecdysozoa</taxon>
        <taxon>Nematoda</taxon>
        <taxon>Enoplea</taxon>
        <taxon>Dorylaimia</taxon>
        <taxon>Trichinellida</taxon>
        <taxon>Trichuridae</taxon>
        <taxon>Trichuris</taxon>
    </lineage>
</organism>
<sequence>MNLEFVNRTLPIYSVSDDNYDWSTVPIGTLPWGNNSVTHLRLAQEMACENTDALTGDTAKTMPIMEFNETSDADNASESVQQSVMEADDFNLDEYGCYKRRKAVDVAAISQRVFDRIRCGFGECL</sequence>
<name>A0A077ZFY3_TRITR</name>
<proteinExistence type="predicted"/>
<reference evidence="1" key="2">
    <citation type="submission" date="2014-03" db="EMBL/GenBank/DDBJ databases">
        <title>The whipworm genome and dual-species transcriptomics of an intimate host-pathogen interaction.</title>
        <authorList>
            <person name="Foth B.J."/>
            <person name="Tsai I.J."/>
            <person name="Reid A.J."/>
            <person name="Bancroft A.J."/>
            <person name="Nichol S."/>
            <person name="Tracey A."/>
            <person name="Holroyd N."/>
            <person name="Cotton J.A."/>
            <person name="Stanley E.J."/>
            <person name="Zarowiecki M."/>
            <person name="Liu J.Z."/>
            <person name="Huckvale T."/>
            <person name="Cooper P.J."/>
            <person name="Grencis R.K."/>
            <person name="Berriman M."/>
        </authorList>
    </citation>
    <scope>NUCLEOTIDE SEQUENCE [LARGE SCALE GENOMIC DNA]</scope>
</reference>
<protein>
    <submittedName>
        <fullName evidence="1">Uncharacterized protein</fullName>
    </submittedName>
</protein>
<gene>
    <name evidence="1" type="ORF">TTRE_0000758201</name>
</gene>
<accession>A0A077ZFY3</accession>
<dbReference type="EMBL" id="HG806539">
    <property type="protein sequence ID" value="CDW59251.1"/>
    <property type="molecule type" value="Genomic_DNA"/>
</dbReference>
<keyword evidence="2" id="KW-1185">Reference proteome</keyword>
<reference evidence="1" key="1">
    <citation type="submission" date="2014-01" db="EMBL/GenBank/DDBJ databases">
        <authorList>
            <person name="Aslett M."/>
        </authorList>
    </citation>
    <scope>NUCLEOTIDE SEQUENCE</scope>
</reference>
<dbReference type="AlphaFoldDB" id="A0A077ZFY3"/>
<dbReference type="Proteomes" id="UP000030665">
    <property type="component" value="Unassembled WGS sequence"/>
</dbReference>
<evidence type="ECO:0000313" key="2">
    <source>
        <dbReference type="Proteomes" id="UP000030665"/>
    </source>
</evidence>